<protein>
    <submittedName>
        <fullName evidence="1">Uncharacterized protein</fullName>
    </submittedName>
</protein>
<dbReference type="RefSeq" id="WP_104811492.1">
    <property type="nucleotide sequence ID" value="NZ_MQUB01000001.1"/>
</dbReference>
<accession>A0A2S7KLQ5</accession>
<keyword evidence="2" id="KW-1185">Reference proteome</keyword>
<organism evidence="1 2">
    <name type="scientific">Aureitalea marina</name>
    <dbReference type="NCBI Taxonomy" id="930804"/>
    <lineage>
        <taxon>Bacteria</taxon>
        <taxon>Pseudomonadati</taxon>
        <taxon>Bacteroidota</taxon>
        <taxon>Flavobacteriia</taxon>
        <taxon>Flavobacteriales</taxon>
        <taxon>Flavobacteriaceae</taxon>
        <taxon>Aureitalea</taxon>
    </lineage>
</organism>
<dbReference type="AlphaFoldDB" id="A0A2S7KLQ5"/>
<comment type="caution">
    <text evidence="1">The sequence shown here is derived from an EMBL/GenBank/DDBJ whole genome shotgun (WGS) entry which is preliminary data.</text>
</comment>
<gene>
    <name evidence="1" type="ORF">BST85_00645</name>
</gene>
<reference evidence="1 2" key="1">
    <citation type="submission" date="2016-11" db="EMBL/GenBank/DDBJ databases">
        <title>Trade-off between light-utilization and light-protection in marine flavobacteria.</title>
        <authorList>
            <person name="Kumagai Y."/>
        </authorList>
    </citation>
    <scope>NUCLEOTIDE SEQUENCE [LARGE SCALE GENOMIC DNA]</scope>
    <source>
        <strain evidence="1 2">NBRC 107741</strain>
    </source>
</reference>
<name>A0A2S7KLQ5_9FLAO</name>
<dbReference type="EMBL" id="MQUB01000001">
    <property type="protein sequence ID" value="PQB03569.1"/>
    <property type="molecule type" value="Genomic_DNA"/>
</dbReference>
<evidence type="ECO:0000313" key="1">
    <source>
        <dbReference type="EMBL" id="PQB03569.1"/>
    </source>
</evidence>
<proteinExistence type="predicted"/>
<evidence type="ECO:0000313" key="2">
    <source>
        <dbReference type="Proteomes" id="UP000239800"/>
    </source>
</evidence>
<dbReference type="OrthoDB" id="1164322at2"/>
<dbReference type="Proteomes" id="UP000239800">
    <property type="component" value="Unassembled WGS sequence"/>
</dbReference>
<sequence>MLKNIKNLRGAETLNSDQQKAIQGGDALCFAGCAGKQPGDRCHMATVPCRTLTVVLAAHN</sequence>